<evidence type="ECO:0000256" key="1">
    <source>
        <dbReference type="SAM" id="MobiDB-lite"/>
    </source>
</evidence>
<dbReference type="EMBL" id="BMNA01000001">
    <property type="protein sequence ID" value="GGL84484.1"/>
    <property type="molecule type" value="Genomic_DNA"/>
</dbReference>
<accession>A0A917WA27</accession>
<reference evidence="3" key="1">
    <citation type="journal article" date="2014" name="Int. J. Syst. Evol. Microbiol.">
        <title>Complete genome sequence of Corynebacterium casei LMG S-19264T (=DSM 44701T), isolated from a smear-ripened cheese.</title>
        <authorList>
            <consortium name="US DOE Joint Genome Institute (JGI-PGF)"/>
            <person name="Walter F."/>
            <person name="Albersmeier A."/>
            <person name="Kalinowski J."/>
            <person name="Ruckert C."/>
        </authorList>
    </citation>
    <scope>NUCLEOTIDE SEQUENCE</scope>
    <source>
        <strain evidence="3">CGMCC 4.7308</strain>
    </source>
</reference>
<keyword evidence="4" id="KW-1185">Reference proteome</keyword>
<protein>
    <submittedName>
        <fullName evidence="3">Uncharacterized protein</fullName>
    </submittedName>
</protein>
<proteinExistence type="predicted"/>
<feature type="compositionally biased region" description="Low complexity" evidence="1">
    <location>
        <begin position="72"/>
        <end position="85"/>
    </location>
</feature>
<dbReference type="RefSeq" id="WP_188939511.1">
    <property type="nucleotide sequence ID" value="NZ_BMNA01000001.1"/>
</dbReference>
<evidence type="ECO:0000256" key="2">
    <source>
        <dbReference type="SAM" id="Phobius"/>
    </source>
</evidence>
<evidence type="ECO:0000313" key="4">
    <source>
        <dbReference type="Proteomes" id="UP000655208"/>
    </source>
</evidence>
<reference evidence="3" key="2">
    <citation type="submission" date="2020-09" db="EMBL/GenBank/DDBJ databases">
        <authorList>
            <person name="Sun Q."/>
            <person name="Zhou Y."/>
        </authorList>
    </citation>
    <scope>NUCLEOTIDE SEQUENCE</scope>
    <source>
        <strain evidence="3">CGMCC 4.7308</strain>
    </source>
</reference>
<evidence type="ECO:0000313" key="3">
    <source>
        <dbReference type="EMBL" id="GGL84484.1"/>
    </source>
</evidence>
<dbReference type="AlphaFoldDB" id="A0A917WA27"/>
<keyword evidence="2" id="KW-0812">Transmembrane</keyword>
<gene>
    <name evidence="3" type="ORF">GCM10011594_00160</name>
</gene>
<feature type="region of interest" description="Disordered" evidence="1">
    <location>
        <begin position="67"/>
        <end position="91"/>
    </location>
</feature>
<feature type="transmembrane region" description="Helical" evidence="2">
    <location>
        <begin position="26"/>
        <end position="45"/>
    </location>
</feature>
<dbReference type="Proteomes" id="UP000655208">
    <property type="component" value="Unassembled WGS sequence"/>
</dbReference>
<keyword evidence="2" id="KW-0472">Membrane</keyword>
<comment type="caution">
    <text evidence="3">The sequence shown here is derived from an EMBL/GenBank/DDBJ whole genome shotgun (WGS) entry which is preliminary data.</text>
</comment>
<name>A0A917WA27_9ACTN</name>
<organism evidence="3 4">
    <name type="scientific">Nakamurella endophytica</name>
    <dbReference type="NCBI Taxonomy" id="1748367"/>
    <lineage>
        <taxon>Bacteria</taxon>
        <taxon>Bacillati</taxon>
        <taxon>Actinomycetota</taxon>
        <taxon>Actinomycetes</taxon>
        <taxon>Nakamurellales</taxon>
        <taxon>Nakamurellaceae</taxon>
        <taxon>Nakamurella</taxon>
    </lineage>
</organism>
<keyword evidence="2" id="KW-1133">Transmembrane helix</keyword>
<sequence length="91" mass="9630">MSWSDVAALVDGVVDAVESWIAGQSFWVQVPILLAVLIPAAYWVAGLVDRLVDRALWPSTRREARRAARHPAGQALAPVGAAAAGSEDGPR</sequence>